<dbReference type="HOGENOM" id="CLU_1155751_0_0_11"/>
<accession>J0DFX1</accession>
<feature type="compositionally biased region" description="Low complexity" evidence="1">
    <location>
        <begin position="62"/>
        <end position="83"/>
    </location>
</feature>
<evidence type="ECO:0000313" key="2">
    <source>
        <dbReference type="EMBL" id="EJD65233.1"/>
    </source>
</evidence>
<evidence type="ECO:0000313" key="3">
    <source>
        <dbReference type="Proteomes" id="UP000006415"/>
    </source>
</evidence>
<dbReference type="RefSeq" id="WP_007147741.1">
    <property type="nucleotide sequence ID" value="NZ_AKCI01000001.1"/>
</dbReference>
<feature type="compositionally biased region" description="Low complexity" evidence="1">
    <location>
        <begin position="15"/>
        <end position="27"/>
    </location>
</feature>
<reference evidence="2 3" key="1">
    <citation type="submission" date="2012-01" db="EMBL/GenBank/DDBJ databases">
        <title>The Genome Sequence of Scardovia wiggsiae F0424.</title>
        <authorList>
            <consortium name="The Broad Institute Genome Sequencing Platform"/>
            <person name="Earl A."/>
            <person name="Ward D."/>
            <person name="Feldgarden M."/>
            <person name="Gevers D."/>
            <person name="Izard J."/>
            <person name="Ganesan A."/>
            <person name="Baranova O.V."/>
            <person name="Blanton J.M."/>
            <person name="Tanner A.C."/>
            <person name="Mathney J."/>
            <person name="Dewhirst F.E."/>
            <person name="Young S.K."/>
            <person name="Zeng Q."/>
            <person name="Gargeya S."/>
            <person name="Fitzgerald M."/>
            <person name="Haas B."/>
            <person name="Abouelleil A."/>
            <person name="Alvarado L."/>
            <person name="Arachchi H.M."/>
            <person name="Berlin A."/>
            <person name="Chapman S.B."/>
            <person name="Gearin G."/>
            <person name="Goldberg J."/>
            <person name="Griggs A."/>
            <person name="Gujja S."/>
            <person name="Hansen M."/>
            <person name="Heiman D."/>
            <person name="Howarth C."/>
            <person name="Larimer J."/>
            <person name="Lui A."/>
            <person name="MacDonald P.J.P."/>
            <person name="McCowen C."/>
            <person name="Montmayeur A."/>
            <person name="Murphy C."/>
            <person name="Neiman D."/>
            <person name="Pearson M."/>
            <person name="Priest M."/>
            <person name="Roberts A."/>
            <person name="Saif S."/>
            <person name="Shea T."/>
            <person name="Sisk P."/>
            <person name="Stolte C."/>
            <person name="Sykes S."/>
            <person name="Wortman J."/>
            <person name="Nusbaum C."/>
            <person name="Birren B."/>
        </authorList>
    </citation>
    <scope>NUCLEOTIDE SEQUENCE [LARGE SCALE GENOMIC DNA]</scope>
    <source>
        <strain evidence="2 3">F0424</strain>
    </source>
</reference>
<comment type="caution">
    <text evidence="2">The sequence shown here is derived from an EMBL/GenBank/DDBJ whole genome shotgun (WGS) entry which is preliminary data.</text>
</comment>
<name>J0DFX1_9BIFI</name>
<keyword evidence="3" id="KW-1185">Reference proteome</keyword>
<sequence>MIDSSQQNTPIQPEQQDGQQYNGDDGQFSQPTYAVPQPGQGSPSPAQPYANQPSLGQLYPNQPYSGQQSQPAQAQPSAAYPAQPTGPYSGAAGGPAGADMVYWEAKGYYYANNKFPASPAAFAVIGSTLLVTKANYFLIAMGQTFGLLGALFHHAAAGAVKTAADPEKIILSAPAQNIHSITVQSSFTKSPGLLVTLTDGFTFHIGSNYLLFGGAKRALAAVRDPLSAANPNIIFSDGKN</sequence>
<dbReference type="EMBL" id="AGZS01000002">
    <property type="protein sequence ID" value="EJD65233.1"/>
    <property type="molecule type" value="Genomic_DNA"/>
</dbReference>
<feature type="compositionally biased region" description="Polar residues" evidence="1">
    <location>
        <begin position="1"/>
        <end position="14"/>
    </location>
</feature>
<protein>
    <submittedName>
        <fullName evidence="2">Uncharacterized protein</fullName>
    </submittedName>
</protein>
<gene>
    <name evidence="2" type="ORF">HMPREF9156_00677</name>
</gene>
<proteinExistence type="predicted"/>
<dbReference type="Proteomes" id="UP000006415">
    <property type="component" value="Unassembled WGS sequence"/>
</dbReference>
<evidence type="ECO:0000256" key="1">
    <source>
        <dbReference type="SAM" id="MobiDB-lite"/>
    </source>
</evidence>
<feature type="region of interest" description="Disordered" evidence="1">
    <location>
        <begin position="1"/>
        <end position="86"/>
    </location>
</feature>
<organism evidence="2 3">
    <name type="scientific">Scardovia wiggsiae F0424</name>
    <dbReference type="NCBI Taxonomy" id="857290"/>
    <lineage>
        <taxon>Bacteria</taxon>
        <taxon>Bacillati</taxon>
        <taxon>Actinomycetota</taxon>
        <taxon>Actinomycetes</taxon>
        <taxon>Bifidobacteriales</taxon>
        <taxon>Bifidobacteriaceae</taxon>
        <taxon>Scardovia</taxon>
    </lineage>
</organism>
<feature type="compositionally biased region" description="Low complexity" evidence="1">
    <location>
        <begin position="36"/>
        <end position="48"/>
    </location>
</feature>
<dbReference type="AlphaFoldDB" id="J0DFX1"/>